<dbReference type="InterPro" id="IPR035979">
    <property type="entry name" value="RBD_domain_sf"/>
</dbReference>
<gene>
    <name evidence="2" type="ORF">EGR_06925</name>
</gene>
<dbReference type="KEGG" id="egl:EGR_06925"/>
<name>W6UC52_ECHGR</name>
<proteinExistence type="predicted"/>
<dbReference type="EMBL" id="APAU02000066">
    <property type="protein sequence ID" value="EUB58181.1"/>
    <property type="molecule type" value="Genomic_DNA"/>
</dbReference>
<dbReference type="GeneID" id="36342640"/>
<keyword evidence="3" id="KW-1185">Reference proteome</keyword>
<evidence type="ECO:0000256" key="1">
    <source>
        <dbReference type="SAM" id="MobiDB-lite"/>
    </source>
</evidence>
<sequence>MAASQAIDPASTPGTSEQFPTPYLYSLNNGFHQFMHLCHMLVDLNAFTLAAFYDVDSIHQLDVDGFSPMAREKDIHDLFGPFDTAKGRVYKRFHRAFVDFSTPEGLSVAVA</sequence>
<comment type="caution">
    <text evidence="2">The sequence shown here is derived from an EMBL/GenBank/DDBJ whole genome shotgun (WGS) entry which is preliminary data.</text>
</comment>
<evidence type="ECO:0000313" key="2">
    <source>
        <dbReference type="EMBL" id="EUB58181.1"/>
    </source>
</evidence>
<dbReference type="Proteomes" id="UP000019149">
    <property type="component" value="Unassembled WGS sequence"/>
</dbReference>
<feature type="region of interest" description="Disordered" evidence="1">
    <location>
        <begin position="1"/>
        <end position="20"/>
    </location>
</feature>
<dbReference type="CTD" id="36342640"/>
<dbReference type="RefSeq" id="XP_024349377.1">
    <property type="nucleotide sequence ID" value="XM_024496174.1"/>
</dbReference>
<protein>
    <submittedName>
        <fullName evidence="2">Uncharacterized protein</fullName>
    </submittedName>
</protein>
<dbReference type="OrthoDB" id="10461556at2759"/>
<dbReference type="GO" id="GO:0003676">
    <property type="term" value="F:nucleic acid binding"/>
    <property type="evidence" value="ECO:0007669"/>
    <property type="project" value="InterPro"/>
</dbReference>
<accession>W6UC52</accession>
<organism evidence="2 3">
    <name type="scientific">Echinococcus granulosus</name>
    <name type="common">Hydatid tapeworm</name>
    <dbReference type="NCBI Taxonomy" id="6210"/>
    <lineage>
        <taxon>Eukaryota</taxon>
        <taxon>Metazoa</taxon>
        <taxon>Spiralia</taxon>
        <taxon>Lophotrochozoa</taxon>
        <taxon>Platyhelminthes</taxon>
        <taxon>Cestoda</taxon>
        <taxon>Eucestoda</taxon>
        <taxon>Cyclophyllidea</taxon>
        <taxon>Taeniidae</taxon>
        <taxon>Echinococcus</taxon>
        <taxon>Echinococcus granulosus group</taxon>
    </lineage>
</organism>
<evidence type="ECO:0000313" key="3">
    <source>
        <dbReference type="Proteomes" id="UP000019149"/>
    </source>
</evidence>
<reference evidence="2 3" key="1">
    <citation type="journal article" date="2013" name="Nat. Genet.">
        <title>The genome of the hydatid tapeworm Echinococcus granulosus.</title>
        <authorList>
            <person name="Zheng H."/>
            <person name="Zhang W."/>
            <person name="Zhang L."/>
            <person name="Zhang Z."/>
            <person name="Li J."/>
            <person name="Lu G."/>
            <person name="Zhu Y."/>
            <person name="Wang Y."/>
            <person name="Huang Y."/>
            <person name="Liu J."/>
            <person name="Kang H."/>
            <person name="Chen J."/>
            <person name="Wang L."/>
            <person name="Chen A."/>
            <person name="Yu S."/>
            <person name="Gao Z."/>
            <person name="Jin L."/>
            <person name="Gu W."/>
            <person name="Wang Z."/>
            <person name="Zhao L."/>
            <person name="Shi B."/>
            <person name="Wen H."/>
            <person name="Lin R."/>
            <person name="Jones M.K."/>
            <person name="Brejova B."/>
            <person name="Vinar T."/>
            <person name="Zhao G."/>
            <person name="McManus D.P."/>
            <person name="Chen Z."/>
            <person name="Zhou Y."/>
            <person name="Wang S."/>
        </authorList>
    </citation>
    <scope>NUCLEOTIDE SEQUENCE [LARGE SCALE GENOMIC DNA]</scope>
</reference>
<dbReference type="SUPFAM" id="SSF54928">
    <property type="entry name" value="RNA-binding domain, RBD"/>
    <property type="match status" value="1"/>
</dbReference>
<dbReference type="AlphaFoldDB" id="W6UC52"/>